<comment type="similarity">
    <text evidence="6">Belongs to the NDUFAF6 family.</text>
</comment>
<evidence type="ECO:0000313" key="8">
    <source>
        <dbReference type="EMBL" id="ODQ69849.1"/>
    </source>
</evidence>
<proteinExistence type="inferred from homology"/>
<gene>
    <name evidence="8" type="ORF">LIPSTDRAFT_75481</name>
</gene>
<evidence type="ECO:0000256" key="1">
    <source>
        <dbReference type="ARBA" id="ARBA00004273"/>
    </source>
</evidence>
<dbReference type="Proteomes" id="UP000094385">
    <property type="component" value="Unassembled WGS sequence"/>
</dbReference>
<dbReference type="EMBL" id="KV454302">
    <property type="protein sequence ID" value="ODQ69849.1"/>
    <property type="molecule type" value="Genomic_DNA"/>
</dbReference>
<dbReference type="AlphaFoldDB" id="A0A1E3PWN5"/>
<dbReference type="PANTHER" id="PTHR21181:SF13">
    <property type="entry name" value="NADH DEHYDROGENASE (UBIQUINONE) COMPLEX I, ASSEMBLY FACTOR 6"/>
    <property type="match status" value="1"/>
</dbReference>
<keyword evidence="9" id="KW-1185">Reference proteome</keyword>
<dbReference type="GO" id="GO:0005743">
    <property type="term" value="C:mitochondrial inner membrane"/>
    <property type="evidence" value="ECO:0007669"/>
    <property type="project" value="UniProtKB-SubCell"/>
</dbReference>
<dbReference type="Gene3D" id="1.10.600.10">
    <property type="entry name" value="Farnesyl Diphosphate Synthase"/>
    <property type="match status" value="1"/>
</dbReference>
<dbReference type="OrthoDB" id="270318at2759"/>
<keyword evidence="3" id="KW-0809">Transit peptide</keyword>
<evidence type="ECO:0000256" key="4">
    <source>
        <dbReference type="ARBA" id="ARBA00023128"/>
    </source>
</evidence>
<dbReference type="InterPro" id="IPR002060">
    <property type="entry name" value="Squ/phyt_synthse"/>
</dbReference>
<sequence>MSARTLVLSRRGTLRQGRGCRVSGIRNSHSHSNSKDEDGHSHSHTHSHTHTQIPRVRDPPPMPDPPSVSSVPESDAASRLSISRARQYCTSLLQSSFMSPNLITPFTPGPSRDSHIAIYSLAAALKHASHPPLTSSANISMSSGSSAASARLRLQFWRQTIQDIFAGKTPPSEPVAILLADVIRTHPYTRGFFMRMVDARMARVGDPPVANILALADYGEAAYSSMLYLLGESMPSPRAIAAEHVCSHIGRAMGVVEILSDFPTMIERRGRVLLPIDVMVRHAVREEDVLRRVDVQDVHIRQKLADAVFEVATHANDQLITARTMFEDVVNQQAGRKNIDDAMFAPLLSAVPIRVWLEKLEKVDFDLFSPKLKVKSWSLPWKMYWAYRSRKI</sequence>
<keyword evidence="2" id="KW-0999">Mitochondrion inner membrane</keyword>
<accession>A0A1E3PWN5</accession>
<name>A0A1E3PWN5_LIPST</name>
<comment type="subcellular location">
    <subcellularLocation>
        <location evidence="1">Mitochondrion inner membrane</location>
    </subcellularLocation>
</comment>
<evidence type="ECO:0000256" key="6">
    <source>
        <dbReference type="ARBA" id="ARBA00038273"/>
    </source>
</evidence>
<evidence type="ECO:0008006" key="10">
    <source>
        <dbReference type="Google" id="ProtNLM"/>
    </source>
</evidence>
<keyword evidence="5" id="KW-0472">Membrane</keyword>
<dbReference type="SUPFAM" id="SSF48576">
    <property type="entry name" value="Terpenoid synthases"/>
    <property type="match status" value="1"/>
</dbReference>
<dbReference type="STRING" id="675824.A0A1E3PWN5"/>
<keyword evidence="4" id="KW-0496">Mitochondrion</keyword>
<feature type="region of interest" description="Disordered" evidence="7">
    <location>
        <begin position="1"/>
        <end position="79"/>
    </location>
</feature>
<dbReference type="GO" id="GO:0032981">
    <property type="term" value="P:mitochondrial respiratory chain complex I assembly"/>
    <property type="evidence" value="ECO:0007669"/>
    <property type="project" value="TreeGrafter"/>
</dbReference>
<evidence type="ECO:0000256" key="2">
    <source>
        <dbReference type="ARBA" id="ARBA00022792"/>
    </source>
</evidence>
<reference evidence="8 9" key="1">
    <citation type="journal article" date="2016" name="Proc. Natl. Acad. Sci. U.S.A.">
        <title>Comparative genomics of biotechnologically important yeasts.</title>
        <authorList>
            <person name="Riley R."/>
            <person name="Haridas S."/>
            <person name="Wolfe K.H."/>
            <person name="Lopes M.R."/>
            <person name="Hittinger C.T."/>
            <person name="Goeker M."/>
            <person name="Salamov A.A."/>
            <person name="Wisecaver J.H."/>
            <person name="Long T.M."/>
            <person name="Calvey C.H."/>
            <person name="Aerts A.L."/>
            <person name="Barry K.W."/>
            <person name="Choi C."/>
            <person name="Clum A."/>
            <person name="Coughlan A.Y."/>
            <person name="Deshpande S."/>
            <person name="Douglass A.P."/>
            <person name="Hanson S.J."/>
            <person name="Klenk H.-P."/>
            <person name="LaButti K.M."/>
            <person name="Lapidus A."/>
            <person name="Lindquist E.A."/>
            <person name="Lipzen A.M."/>
            <person name="Meier-Kolthoff J.P."/>
            <person name="Ohm R.A."/>
            <person name="Otillar R.P."/>
            <person name="Pangilinan J.L."/>
            <person name="Peng Y."/>
            <person name="Rokas A."/>
            <person name="Rosa C.A."/>
            <person name="Scheuner C."/>
            <person name="Sibirny A.A."/>
            <person name="Slot J.C."/>
            <person name="Stielow J.B."/>
            <person name="Sun H."/>
            <person name="Kurtzman C.P."/>
            <person name="Blackwell M."/>
            <person name="Grigoriev I.V."/>
            <person name="Jeffries T.W."/>
        </authorList>
    </citation>
    <scope>NUCLEOTIDE SEQUENCE [LARGE SCALE GENOMIC DNA]</scope>
    <source>
        <strain evidence="8 9">NRRL Y-11557</strain>
    </source>
</reference>
<dbReference type="Pfam" id="PF00494">
    <property type="entry name" value="SQS_PSY"/>
    <property type="match status" value="1"/>
</dbReference>
<protein>
    <recommendedName>
        <fullName evidence="10">Phytoene synthase</fullName>
    </recommendedName>
</protein>
<evidence type="ECO:0000256" key="7">
    <source>
        <dbReference type="SAM" id="MobiDB-lite"/>
    </source>
</evidence>
<organism evidence="8 9">
    <name type="scientific">Lipomyces starkeyi NRRL Y-11557</name>
    <dbReference type="NCBI Taxonomy" id="675824"/>
    <lineage>
        <taxon>Eukaryota</taxon>
        <taxon>Fungi</taxon>
        <taxon>Dikarya</taxon>
        <taxon>Ascomycota</taxon>
        <taxon>Saccharomycotina</taxon>
        <taxon>Lipomycetes</taxon>
        <taxon>Lipomycetales</taxon>
        <taxon>Lipomycetaceae</taxon>
        <taxon>Lipomyces</taxon>
    </lineage>
</organism>
<evidence type="ECO:0000256" key="5">
    <source>
        <dbReference type="ARBA" id="ARBA00023136"/>
    </source>
</evidence>
<dbReference type="PANTHER" id="PTHR21181">
    <property type="match status" value="1"/>
</dbReference>
<evidence type="ECO:0000256" key="3">
    <source>
        <dbReference type="ARBA" id="ARBA00022946"/>
    </source>
</evidence>
<evidence type="ECO:0000313" key="9">
    <source>
        <dbReference type="Proteomes" id="UP000094385"/>
    </source>
</evidence>
<dbReference type="InterPro" id="IPR008949">
    <property type="entry name" value="Isoprenoid_synthase_dom_sf"/>
</dbReference>